<dbReference type="InterPro" id="IPR005805">
    <property type="entry name" value="Rieske_Fe-S_prot_C"/>
</dbReference>
<keyword evidence="7" id="KW-0408">Iron</keyword>
<keyword evidence="4" id="KW-0001">2Fe-2S</keyword>
<sequence>MTGFIKISRRFASNLHNELKRNNKVPAASEFPLYHNAFDRVDHPVLWEFDKTSHKKPPAVSVNDLLIPNAHGHTFDHYGENYYAHYSLQFEPTFPPTPDLSKGQLISGANFTRTSGWHTEGEPAIVSVGRLSPDNQRPIGYSENVPIPDSKNSDSFPDFRDYRTPNHGPTKKQAFHLATAGAMFIGMAMVRSFICKTIHYFYIAKDVSAFGSLEVSVGQMVPGEQITVKWRSKPVFIKRRTLEEIKTARLDDKLIDTMRDPQLDSERAPNPEWLVNIGICTHLGCIPVSGGSYGGFFCPCHGSHYDSSGRIREGPAPANLEIPPYTFIDDSTIKLG</sequence>
<keyword evidence="8" id="KW-0411">Iron-sulfur</keyword>
<dbReference type="CDD" id="cd03470">
    <property type="entry name" value="Rieske_cytochrome_bc1"/>
    <property type="match status" value="1"/>
</dbReference>
<dbReference type="RefSeq" id="XP_012650444.1">
    <property type="nucleotide sequence ID" value="XM_012794990.1"/>
</dbReference>
<dbReference type="EC" id="1.10.2.2" evidence="13"/>
<dbReference type="AlphaFoldDB" id="I7IT28"/>
<dbReference type="Pfam" id="PF00355">
    <property type="entry name" value="Rieske"/>
    <property type="match status" value="1"/>
</dbReference>
<dbReference type="GO" id="GO:0016491">
    <property type="term" value="F:oxidoreductase activity"/>
    <property type="evidence" value="ECO:0007669"/>
    <property type="project" value="UniProtKB-KW"/>
</dbReference>
<keyword evidence="14" id="KW-1185">Reference proteome</keyword>
<dbReference type="GO" id="GO:0051537">
    <property type="term" value="F:2 iron, 2 sulfur cluster binding"/>
    <property type="evidence" value="ECO:0007669"/>
    <property type="project" value="UniProtKB-KW"/>
</dbReference>
<accession>I7IT28</accession>
<keyword evidence="10" id="KW-1015">Disulfide bond</keyword>
<reference evidence="13 14" key="3">
    <citation type="journal article" date="2016" name="Sci. Rep.">
        <title>Genome-wide diversity and gene expression profiling of Babesia microti isolates identify polymorphic genes that mediate host-pathogen interactions.</title>
        <authorList>
            <person name="Silva J.C."/>
            <person name="Cornillot E."/>
            <person name="McCracken C."/>
            <person name="Usmani-Brown S."/>
            <person name="Dwivedi A."/>
            <person name="Ifeonu O.O."/>
            <person name="Crabtree J."/>
            <person name="Gotia H.T."/>
            <person name="Virji A.Z."/>
            <person name="Reynes C."/>
            <person name="Colinge J."/>
            <person name="Kumar V."/>
            <person name="Lawres L."/>
            <person name="Pazzi J.E."/>
            <person name="Pablo J.V."/>
            <person name="Hung C."/>
            <person name="Brancato J."/>
            <person name="Kumari P."/>
            <person name="Orvis J."/>
            <person name="Tretina K."/>
            <person name="Chibucos M."/>
            <person name="Ott S."/>
            <person name="Sadzewicz L."/>
            <person name="Sengamalay N."/>
            <person name="Shetty A.C."/>
            <person name="Su Q."/>
            <person name="Tallon L."/>
            <person name="Fraser C.M."/>
            <person name="Frutos R."/>
            <person name="Molina D.M."/>
            <person name="Krause P.J."/>
            <person name="Ben Mamoun C."/>
        </authorList>
    </citation>
    <scope>NUCLEOTIDE SEQUENCE [LARGE SCALE GENOMIC DNA]</scope>
    <source>
        <strain evidence="13 14">RI</strain>
    </source>
</reference>
<comment type="similarity">
    <text evidence="2">Belongs to the Rieske iron-sulfur protein family.</text>
</comment>
<evidence type="ECO:0000256" key="4">
    <source>
        <dbReference type="ARBA" id="ARBA00022714"/>
    </source>
</evidence>
<evidence type="ECO:0000313" key="14">
    <source>
        <dbReference type="Proteomes" id="UP000002899"/>
    </source>
</evidence>
<evidence type="ECO:0000259" key="12">
    <source>
        <dbReference type="PROSITE" id="PS51296"/>
    </source>
</evidence>
<dbReference type="KEGG" id="bmic:BmR1_04g09325"/>
<keyword evidence="13" id="KW-0560">Oxidoreductase</keyword>
<evidence type="ECO:0000256" key="10">
    <source>
        <dbReference type="ARBA" id="ARBA00023157"/>
    </source>
</evidence>
<dbReference type="Gene3D" id="2.102.10.10">
    <property type="entry name" value="Rieske [2Fe-2S] iron-sulphur domain"/>
    <property type="match status" value="1"/>
</dbReference>
<dbReference type="OrthoDB" id="1637982at2759"/>
<comment type="subcellular location">
    <subcellularLocation>
        <location evidence="1">Membrane</location>
        <topology evidence="1">Single-pass membrane protein</topology>
    </subcellularLocation>
</comment>
<dbReference type="SUPFAM" id="SSF50022">
    <property type="entry name" value="ISP domain"/>
    <property type="match status" value="1"/>
</dbReference>
<dbReference type="PANTHER" id="PTHR10134">
    <property type="entry name" value="CYTOCHROME B-C1 COMPLEX SUBUNIT RIESKE, MITOCHONDRIAL"/>
    <property type="match status" value="1"/>
</dbReference>
<evidence type="ECO:0000256" key="1">
    <source>
        <dbReference type="ARBA" id="ARBA00004167"/>
    </source>
</evidence>
<keyword evidence="6" id="KW-1133">Transmembrane helix</keyword>
<organism evidence="13 14">
    <name type="scientific">Babesia microti (strain RI)</name>
    <dbReference type="NCBI Taxonomy" id="1133968"/>
    <lineage>
        <taxon>Eukaryota</taxon>
        <taxon>Sar</taxon>
        <taxon>Alveolata</taxon>
        <taxon>Apicomplexa</taxon>
        <taxon>Aconoidasida</taxon>
        <taxon>Piroplasmida</taxon>
        <taxon>Babesiidae</taxon>
        <taxon>Babesia</taxon>
    </lineage>
</organism>
<dbReference type="InterPro" id="IPR014349">
    <property type="entry name" value="Rieske_Fe-S_prot"/>
</dbReference>
<dbReference type="Proteomes" id="UP000002899">
    <property type="component" value="Chromosome IV"/>
</dbReference>
<evidence type="ECO:0000256" key="7">
    <source>
        <dbReference type="ARBA" id="ARBA00023004"/>
    </source>
</evidence>
<evidence type="ECO:0000256" key="8">
    <source>
        <dbReference type="ARBA" id="ARBA00023014"/>
    </source>
</evidence>
<dbReference type="FunFam" id="2.102.10.10:FF:000001">
    <property type="entry name" value="Cytochrome b-c1 complex subunit Rieske, mitochondrial"/>
    <property type="match status" value="1"/>
</dbReference>
<dbReference type="PRINTS" id="PR00162">
    <property type="entry name" value="RIESKE"/>
</dbReference>
<evidence type="ECO:0000256" key="3">
    <source>
        <dbReference type="ARBA" id="ARBA00022692"/>
    </source>
</evidence>
<dbReference type="PROSITE" id="PS51296">
    <property type="entry name" value="RIESKE"/>
    <property type="match status" value="1"/>
</dbReference>
<evidence type="ECO:0000256" key="6">
    <source>
        <dbReference type="ARBA" id="ARBA00022989"/>
    </source>
</evidence>
<dbReference type="GO" id="GO:0008121">
    <property type="term" value="F:quinol-cytochrome-c reductase activity"/>
    <property type="evidence" value="ECO:0007669"/>
    <property type="project" value="InterPro"/>
</dbReference>
<evidence type="ECO:0000256" key="9">
    <source>
        <dbReference type="ARBA" id="ARBA00023136"/>
    </source>
</evidence>
<dbReference type="GO" id="GO:0046872">
    <property type="term" value="F:metal ion binding"/>
    <property type="evidence" value="ECO:0007669"/>
    <property type="project" value="UniProtKB-KW"/>
</dbReference>
<dbReference type="InterPro" id="IPR006317">
    <property type="entry name" value="Ubiquinol_cyt_c_Rdtase_Fe-S-su"/>
</dbReference>
<comment type="cofactor">
    <cofactor evidence="11">
        <name>[2Fe-2S] cluster</name>
        <dbReference type="ChEBI" id="CHEBI:190135"/>
    </cofactor>
</comment>
<proteinExistence type="inferred from homology"/>
<reference evidence="13 14" key="1">
    <citation type="journal article" date="2012" name="Nucleic Acids Res.">
        <title>Sequencing of the smallest Apicomplexan genome from the human pathogen Babesia microti.</title>
        <authorList>
            <person name="Cornillot E."/>
            <person name="Hadj-Kaddour K."/>
            <person name="Dassouli A."/>
            <person name="Noel B."/>
            <person name="Ranwez V."/>
            <person name="Vacherie B."/>
            <person name="Augagneur Y."/>
            <person name="Bres V."/>
            <person name="Duclos A."/>
            <person name="Randazzo S."/>
            <person name="Carcy B."/>
            <person name="Debierre-Grockiego F."/>
            <person name="Delbecq S."/>
            <person name="Moubri-Menage K."/>
            <person name="Shams-Eldin H."/>
            <person name="Usmani-Brown S."/>
            <person name="Bringaud F."/>
            <person name="Wincker P."/>
            <person name="Vivares C.P."/>
            <person name="Schwarz R.T."/>
            <person name="Schetters T.P."/>
            <person name="Krause P.J."/>
            <person name="Gorenflot A."/>
            <person name="Berry V."/>
            <person name="Barbe V."/>
            <person name="Ben Mamoun C."/>
        </authorList>
    </citation>
    <scope>NUCLEOTIDE SEQUENCE [LARGE SCALE GENOMIC DNA]</scope>
    <source>
        <strain evidence="13 14">RI</strain>
    </source>
</reference>
<keyword evidence="9" id="KW-0472">Membrane</keyword>
<evidence type="ECO:0000313" key="13">
    <source>
        <dbReference type="EMBL" id="CCF76036.1"/>
    </source>
</evidence>
<dbReference type="GeneID" id="24426490"/>
<gene>
    <name evidence="13" type="ORF">BmR1_04g09325</name>
</gene>
<reference evidence="13 14" key="2">
    <citation type="journal article" date="2013" name="PLoS ONE">
        <title>Whole genome mapping and re-organization of the nuclear and mitochondrial genomes of Babesia microti isolates.</title>
        <authorList>
            <person name="Cornillot E."/>
            <person name="Dassouli A."/>
            <person name="Garg A."/>
            <person name="Pachikara N."/>
            <person name="Randazzo S."/>
            <person name="Depoix D."/>
            <person name="Carcy B."/>
            <person name="Delbecq S."/>
            <person name="Frutos R."/>
            <person name="Silva J.C."/>
            <person name="Sutton R."/>
            <person name="Krause P.J."/>
            <person name="Mamoun C.B."/>
        </authorList>
    </citation>
    <scope>NUCLEOTIDE SEQUENCE [LARGE SCALE GENOMIC DNA]</scope>
    <source>
        <strain evidence="13 14">RI</strain>
    </source>
</reference>
<dbReference type="NCBIfam" id="TIGR01416">
    <property type="entry name" value="Rieske_proteo"/>
    <property type="match status" value="1"/>
</dbReference>
<evidence type="ECO:0000256" key="11">
    <source>
        <dbReference type="ARBA" id="ARBA00034078"/>
    </source>
</evidence>
<feature type="domain" description="Rieske" evidence="12">
    <location>
        <begin position="245"/>
        <end position="334"/>
    </location>
</feature>
<evidence type="ECO:0000256" key="5">
    <source>
        <dbReference type="ARBA" id="ARBA00022723"/>
    </source>
</evidence>
<keyword evidence="3" id="KW-0812">Transmembrane</keyword>
<name>I7IT28_BABMR</name>
<protein>
    <submittedName>
        <fullName evidence="13">Ubiquinol-cytochrome c reductase iron-sulfur subunit</fullName>
        <ecNumber evidence="13">1.10.2.2</ecNumber>
    </submittedName>
</protein>
<dbReference type="GO" id="GO:0016020">
    <property type="term" value="C:membrane"/>
    <property type="evidence" value="ECO:0007669"/>
    <property type="project" value="UniProtKB-SubCell"/>
</dbReference>
<keyword evidence="5" id="KW-0479">Metal-binding</keyword>
<dbReference type="VEuPathDB" id="PiroplasmaDB:BmR1_04g09325"/>
<dbReference type="EMBL" id="LN871599">
    <property type="protein sequence ID" value="CCF76036.1"/>
    <property type="molecule type" value="Genomic_DNA"/>
</dbReference>
<dbReference type="InterPro" id="IPR036922">
    <property type="entry name" value="Rieske_2Fe-2S_sf"/>
</dbReference>
<evidence type="ECO:0000256" key="2">
    <source>
        <dbReference type="ARBA" id="ARBA00010651"/>
    </source>
</evidence>
<dbReference type="InterPro" id="IPR017941">
    <property type="entry name" value="Rieske_2Fe-2S"/>
</dbReference>